<evidence type="ECO:0000313" key="1">
    <source>
        <dbReference type="EMBL" id="MCI50539.1"/>
    </source>
</evidence>
<proteinExistence type="predicted"/>
<dbReference type="Proteomes" id="UP000265520">
    <property type="component" value="Unassembled WGS sequence"/>
</dbReference>
<evidence type="ECO:0000313" key="2">
    <source>
        <dbReference type="Proteomes" id="UP000265520"/>
    </source>
</evidence>
<organism evidence="1 2">
    <name type="scientific">Trifolium medium</name>
    <dbReference type="NCBI Taxonomy" id="97028"/>
    <lineage>
        <taxon>Eukaryota</taxon>
        <taxon>Viridiplantae</taxon>
        <taxon>Streptophyta</taxon>
        <taxon>Embryophyta</taxon>
        <taxon>Tracheophyta</taxon>
        <taxon>Spermatophyta</taxon>
        <taxon>Magnoliopsida</taxon>
        <taxon>eudicotyledons</taxon>
        <taxon>Gunneridae</taxon>
        <taxon>Pentapetalae</taxon>
        <taxon>rosids</taxon>
        <taxon>fabids</taxon>
        <taxon>Fabales</taxon>
        <taxon>Fabaceae</taxon>
        <taxon>Papilionoideae</taxon>
        <taxon>50 kb inversion clade</taxon>
        <taxon>NPAAA clade</taxon>
        <taxon>Hologalegina</taxon>
        <taxon>IRL clade</taxon>
        <taxon>Trifolieae</taxon>
        <taxon>Trifolium</taxon>
    </lineage>
</organism>
<keyword evidence="2" id="KW-1185">Reference proteome</keyword>
<name>A0A392SPE2_9FABA</name>
<dbReference type="AlphaFoldDB" id="A0A392SPE2"/>
<feature type="non-terminal residue" evidence="1">
    <location>
        <position position="1"/>
    </location>
</feature>
<accession>A0A392SPE2</accession>
<sequence>CRKNLVPALGRDEVFQPTNSFDQKAIETFLKGNTGRKSRHQLPKASASAPAVGQVEDAGAFLKFQKDMRTYWAWQARFSD</sequence>
<dbReference type="EMBL" id="LXQA010418066">
    <property type="protein sequence ID" value="MCI50539.1"/>
    <property type="molecule type" value="Genomic_DNA"/>
</dbReference>
<protein>
    <submittedName>
        <fullName evidence="1">Uncharacterized protein</fullName>
    </submittedName>
</protein>
<reference evidence="1 2" key="1">
    <citation type="journal article" date="2018" name="Front. Plant Sci.">
        <title>Red Clover (Trifolium pratense) and Zigzag Clover (T. medium) - A Picture of Genomic Similarities and Differences.</title>
        <authorList>
            <person name="Dluhosova J."/>
            <person name="Istvanek J."/>
            <person name="Nedelnik J."/>
            <person name="Repkova J."/>
        </authorList>
    </citation>
    <scope>NUCLEOTIDE SEQUENCE [LARGE SCALE GENOMIC DNA]</scope>
    <source>
        <strain evidence="2">cv. 10/8</strain>
        <tissue evidence="1">Leaf</tissue>
    </source>
</reference>
<comment type="caution">
    <text evidence="1">The sequence shown here is derived from an EMBL/GenBank/DDBJ whole genome shotgun (WGS) entry which is preliminary data.</text>
</comment>